<comment type="caution">
    <text evidence="1">The sequence shown here is derived from an EMBL/GenBank/DDBJ whole genome shotgun (WGS) entry which is preliminary data.</text>
</comment>
<name>A0AAE0ZIG4_9GAST</name>
<dbReference type="EMBL" id="JAWDGP010003874">
    <property type="protein sequence ID" value="KAK3769957.1"/>
    <property type="molecule type" value="Genomic_DNA"/>
</dbReference>
<protein>
    <submittedName>
        <fullName evidence="1">Uncharacterized protein</fullName>
    </submittedName>
</protein>
<proteinExistence type="predicted"/>
<dbReference type="Proteomes" id="UP001283361">
    <property type="component" value="Unassembled WGS sequence"/>
</dbReference>
<gene>
    <name evidence="1" type="ORF">RRG08_048167</name>
</gene>
<organism evidence="1 2">
    <name type="scientific">Elysia crispata</name>
    <name type="common">lettuce slug</name>
    <dbReference type="NCBI Taxonomy" id="231223"/>
    <lineage>
        <taxon>Eukaryota</taxon>
        <taxon>Metazoa</taxon>
        <taxon>Spiralia</taxon>
        <taxon>Lophotrochozoa</taxon>
        <taxon>Mollusca</taxon>
        <taxon>Gastropoda</taxon>
        <taxon>Heterobranchia</taxon>
        <taxon>Euthyneura</taxon>
        <taxon>Panpulmonata</taxon>
        <taxon>Sacoglossa</taxon>
        <taxon>Placobranchoidea</taxon>
        <taxon>Plakobranchidae</taxon>
        <taxon>Elysia</taxon>
    </lineage>
</organism>
<sequence>MVLYRERGRSCLPIVGKASQSLLRLKQKRIRSQPPGAWRRYLTFPPETVTPDGPVKGNQPHSVCPHEKIVLINMTKSLSLIVIDTMVRVDNSPQKTA</sequence>
<evidence type="ECO:0000313" key="1">
    <source>
        <dbReference type="EMBL" id="KAK3769957.1"/>
    </source>
</evidence>
<accession>A0AAE0ZIG4</accession>
<evidence type="ECO:0000313" key="2">
    <source>
        <dbReference type="Proteomes" id="UP001283361"/>
    </source>
</evidence>
<keyword evidence="2" id="KW-1185">Reference proteome</keyword>
<dbReference type="AlphaFoldDB" id="A0AAE0ZIG4"/>
<reference evidence="1" key="1">
    <citation type="journal article" date="2023" name="G3 (Bethesda)">
        <title>A reference genome for the long-term kleptoplast-retaining sea slug Elysia crispata morphotype clarki.</title>
        <authorList>
            <person name="Eastman K.E."/>
            <person name="Pendleton A.L."/>
            <person name="Shaikh M.A."/>
            <person name="Suttiyut T."/>
            <person name="Ogas R."/>
            <person name="Tomko P."/>
            <person name="Gavelis G."/>
            <person name="Widhalm J.R."/>
            <person name="Wisecaver J.H."/>
        </authorList>
    </citation>
    <scope>NUCLEOTIDE SEQUENCE</scope>
    <source>
        <strain evidence="1">ECLA1</strain>
    </source>
</reference>